<feature type="transmembrane region" description="Helical" evidence="6">
    <location>
        <begin position="75"/>
        <end position="98"/>
    </location>
</feature>
<keyword evidence="3 6" id="KW-0812">Transmembrane</keyword>
<feature type="domain" description="VTT" evidence="7">
    <location>
        <begin position="61"/>
        <end position="177"/>
    </location>
</feature>
<evidence type="ECO:0000256" key="6">
    <source>
        <dbReference type="RuleBase" id="RU366058"/>
    </source>
</evidence>
<evidence type="ECO:0000259" key="7">
    <source>
        <dbReference type="Pfam" id="PF09335"/>
    </source>
</evidence>
<evidence type="ECO:0000313" key="8">
    <source>
        <dbReference type="EMBL" id="SES05500.1"/>
    </source>
</evidence>
<dbReference type="PANTHER" id="PTHR12677:SF59">
    <property type="entry name" value="GOLGI APPARATUS MEMBRANE PROTEIN TVP38-RELATED"/>
    <property type="match status" value="1"/>
</dbReference>
<keyword evidence="5 6" id="KW-0472">Membrane</keyword>
<comment type="subcellular location">
    <subcellularLocation>
        <location evidence="1 6">Cell membrane</location>
        <topology evidence="1 6">Multi-pass membrane protein</topology>
    </subcellularLocation>
</comment>
<proteinExistence type="inferred from homology"/>
<evidence type="ECO:0000313" key="9">
    <source>
        <dbReference type="Proteomes" id="UP000199318"/>
    </source>
</evidence>
<organism evidence="8 9">
    <name type="scientific">Salisediminibacterium halotolerans</name>
    <dbReference type="NCBI Taxonomy" id="517425"/>
    <lineage>
        <taxon>Bacteria</taxon>
        <taxon>Bacillati</taxon>
        <taxon>Bacillota</taxon>
        <taxon>Bacilli</taxon>
        <taxon>Bacillales</taxon>
        <taxon>Bacillaceae</taxon>
        <taxon>Salisediminibacterium</taxon>
    </lineage>
</organism>
<keyword evidence="4 6" id="KW-1133">Transmembrane helix</keyword>
<feature type="transmembrane region" description="Helical" evidence="6">
    <location>
        <begin position="126"/>
        <end position="148"/>
    </location>
</feature>
<protein>
    <recommendedName>
        <fullName evidence="6">TVP38/TMEM64 family membrane protein</fullName>
    </recommendedName>
</protein>
<evidence type="ECO:0000256" key="3">
    <source>
        <dbReference type="ARBA" id="ARBA00022692"/>
    </source>
</evidence>
<reference evidence="9" key="1">
    <citation type="submission" date="2016-10" db="EMBL/GenBank/DDBJ databases">
        <authorList>
            <person name="de Groot N.N."/>
        </authorList>
    </citation>
    <scope>NUCLEOTIDE SEQUENCE [LARGE SCALE GENOMIC DNA]</scope>
    <source>
        <strain evidence="9">10nlg</strain>
    </source>
</reference>
<dbReference type="GO" id="GO:0005886">
    <property type="term" value="C:plasma membrane"/>
    <property type="evidence" value="ECO:0007669"/>
    <property type="project" value="UniProtKB-SubCell"/>
</dbReference>
<keyword evidence="2 6" id="KW-1003">Cell membrane</keyword>
<evidence type="ECO:0000256" key="1">
    <source>
        <dbReference type="ARBA" id="ARBA00004651"/>
    </source>
</evidence>
<accession>A0A1H9U7E3</accession>
<dbReference type="STRING" id="1464123.SAMN05444126_11318"/>
<dbReference type="AlphaFoldDB" id="A0A1H9U7E3"/>
<evidence type="ECO:0000256" key="4">
    <source>
        <dbReference type="ARBA" id="ARBA00022989"/>
    </source>
</evidence>
<dbReference type="RefSeq" id="WP_093072979.1">
    <property type="nucleotide sequence ID" value="NZ_FOGV01000013.1"/>
</dbReference>
<dbReference type="OrthoDB" id="9812980at2"/>
<dbReference type="Pfam" id="PF09335">
    <property type="entry name" value="VTT_dom"/>
    <property type="match status" value="1"/>
</dbReference>
<dbReference type="Proteomes" id="UP000199318">
    <property type="component" value="Unassembled WGS sequence"/>
</dbReference>
<comment type="similarity">
    <text evidence="6">Belongs to the TVP38/TMEM64 family.</text>
</comment>
<evidence type="ECO:0000256" key="2">
    <source>
        <dbReference type="ARBA" id="ARBA00022475"/>
    </source>
</evidence>
<feature type="transmembrane region" description="Helical" evidence="6">
    <location>
        <begin position="154"/>
        <end position="174"/>
    </location>
</feature>
<keyword evidence="9" id="KW-1185">Reference proteome</keyword>
<feature type="transmembrane region" description="Helical" evidence="6">
    <location>
        <begin position="34"/>
        <end position="55"/>
    </location>
</feature>
<dbReference type="InterPro" id="IPR032816">
    <property type="entry name" value="VTT_dom"/>
</dbReference>
<name>A0A1H9U7E3_9BACI</name>
<sequence length="215" mass="23547">MTKKNGLKLTAVVIVIGLLVWINQRYLNISPLEIRRWILSFGFYAPLVYLLLYTVRPLILFPASIMTLGGGLAFGPIWGTVLSVSGASASAAVAFLVARKLGKNVAAKDWQGRGEKIQRQLELNGFYYVLLLRFIPVLNFDLISYLAGVSKVKFAPFIFGTAAGMIPGTFVYVFLGSSLVDPSLEVIILAGVLFIIISAIPFLLSDQTKQKLGFK</sequence>
<dbReference type="PANTHER" id="PTHR12677">
    <property type="entry name" value="GOLGI APPARATUS MEMBRANE PROTEIN TVP38-RELATED"/>
    <property type="match status" value="1"/>
</dbReference>
<feature type="transmembrane region" description="Helical" evidence="6">
    <location>
        <begin position="6"/>
        <end position="22"/>
    </location>
</feature>
<dbReference type="InterPro" id="IPR015414">
    <property type="entry name" value="TMEM64"/>
</dbReference>
<comment type="caution">
    <text evidence="8">The sequence shown here is derived from an EMBL/GenBank/DDBJ whole genome shotgun (WGS) entry which is preliminary data.</text>
</comment>
<dbReference type="EMBL" id="FOGV01000013">
    <property type="protein sequence ID" value="SES05500.1"/>
    <property type="molecule type" value="Genomic_DNA"/>
</dbReference>
<gene>
    <name evidence="8" type="ORF">SAMN05444126_11318</name>
</gene>
<evidence type="ECO:0000256" key="5">
    <source>
        <dbReference type="ARBA" id="ARBA00023136"/>
    </source>
</evidence>
<feature type="transmembrane region" description="Helical" evidence="6">
    <location>
        <begin position="186"/>
        <end position="204"/>
    </location>
</feature>